<dbReference type="InterPro" id="IPR041122">
    <property type="entry name" value="RecJ_OB"/>
</dbReference>
<dbReference type="EMBL" id="QNRK01000004">
    <property type="protein sequence ID" value="RBP16793.1"/>
    <property type="molecule type" value="Genomic_DNA"/>
</dbReference>
<evidence type="ECO:0000256" key="5">
    <source>
        <dbReference type="ARBA" id="ARBA00022839"/>
    </source>
</evidence>
<proteinExistence type="inferred from homology"/>
<dbReference type="GO" id="GO:0003676">
    <property type="term" value="F:nucleic acid binding"/>
    <property type="evidence" value="ECO:0007669"/>
    <property type="project" value="InterPro"/>
</dbReference>
<evidence type="ECO:0000313" key="10">
    <source>
        <dbReference type="Proteomes" id="UP000253529"/>
    </source>
</evidence>
<comment type="caution">
    <text evidence="9">The sequence shown here is derived from an EMBL/GenBank/DDBJ whole genome shotgun (WGS) entry which is preliminary data.</text>
</comment>
<dbReference type="InterPro" id="IPR003156">
    <property type="entry name" value="DHHA1_dom"/>
</dbReference>
<dbReference type="AlphaFoldDB" id="A0A366FQ20"/>
<dbReference type="NCBIfam" id="TIGR00644">
    <property type="entry name" value="recJ"/>
    <property type="match status" value="1"/>
</dbReference>
<keyword evidence="4" id="KW-0378">Hydrolase</keyword>
<feature type="domain" description="DHHA1" evidence="7">
    <location>
        <begin position="374"/>
        <end position="466"/>
    </location>
</feature>
<dbReference type="Gene3D" id="3.10.310.30">
    <property type="match status" value="1"/>
</dbReference>
<feature type="domain" description="DDH" evidence="6">
    <location>
        <begin position="95"/>
        <end position="228"/>
    </location>
</feature>
<dbReference type="Pfam" id="PF01368">
    <property type="entry name" value="DHH"/>
    <property type="match status" value="1"/>
</dbReference>
<dbReference type="Gene3D" id="3.90.1640.30">
    <property type="match status" value="1"/>
</dbReference>
<evidence type="ECO:0000256" key="4">
    <source>
        <dbReference type="ARBA" id="ARBA00022801"/>
    </source>
</evidence>
<dbReference type="InterPro" id="IPR001667">
    <property type="entry name" value="DDH_dom"/>
</dbReference>
<name>A0A366FQ20_9HYPH</name>
<gene>
    <name evidence="9" type="ORF">DFR50_10470</name>
</gene>
<feature type="domain" description="RecJ OB" evidence="8">
    <location>
        <begin position="481"/>
        <end position="590"/>
    </location>
</feature>
<evidence type="ECO:0000259" key="6">
    <source>
        <dbReference type="Pfam" id="PF01368"/>
    </source>
</evidence>
<evidence type="ECO:0000256" key="1">
    <source>
        <dbReference type="ARBA" id="ARBA00005915"/>
    </source>
</evidence>
<organism evidence="9 10">
    <name type="scientific">Roseiarcus fermentans</name>
    <dbReference type="NCBI Taxonomy" id="1473586"/>
    <lineage>
        <taxon>Bacteria</taxon>
        <taxon>Pseudomonadati</taxon>
        <taxon>Pseudomonadota</taxon>
        <taxon>Alphaproteobacteria</taxon>
        <taxon>Hyphomicrobiales</taxon>
        <taxon>Roseiarcaceae</taxon>
        <taxon>Roseiarcus</taxon>
    </lineage>
</organism>
<dbReference type="PANTHER" id="PTHR30255:SF2">
    <property type="entry name" value="SINGLE-STRANDED-DNA-SPECIFIC EXONUCLEASE RECJ"/>
    <property type="match status" value="1"/>
</dbReference>
<dbReference type="Proteomes" id="UP000253529">
    <property type="component" value="Unassembled WGS sequence"/>
</dbReference>
<accession>A0A366FQ20</accession>
<keyword evidence="3" id="KW-0540">Nuclease</keyword>
<dbReference type="GO" id="GO:0008409">
    <property type="term" value="F:5'-3' exonuclease activity"/>
    <property type="evidence" value="ECO:0007669"/>
    <property type="project" value="InterPro"/>
</dbReference>
<evidence type="ECO:0000259" key="7">
    <source>
        <dbReference type="Pfam" id="PF02272"/>
    </source>
</evidence>
<dbReference type="PANTHER" id="PTHR30255">
    <property type="entry name" value="SINGLE-STRANDED-DNA-SPECIFIC EXONUCLEASE RECJ"/>
    <property type="match status" value="1"/>
</dbReference>
<comment type="similarity">
    <text evidence="1">Belongs to the RecJ family.</text>
</comment>
<keyword evidence="5 9" id="KW-0269">Exonuclease</keyword>
<dbReference type="InterPro" id="IPR038763">
    <property type="entry name" value="DHH_sf"/>
</dbReference>
<evidence type="ECO:0000256" key="3">
    <source>
        <dbReference type="ARBA" id="ARBA00022722"/>
    </source>
</evidence>
<dbReference type="InterPro" id="IPR051673">
    <property type="entry name" value="SSDNA_exonuclease_RecJ"/>
</dbReference>
<dbReference type="InterPro" id="IPR004610">
    <property type="entry name" value="RecJ"/>
</dbReference>
<dbReference type="GO" id="GO:0006310">
    <property type="term" value="P:DNA recombination"/>
    <property type="evidence" value="ECO:0007669"/>
    <property type="project" value="InterPro"/>
</dbReference>
<protein>
    <recommendedName>
        <fullName evidence="2">Single-stranded-DNA-specific exonuclease RecJ</fullName>
    </recommendedName>
</protein>
<evidence type="ECO:0000313" key="9">
    <source>
        <dbReference type="EMBL" id="RBP16793.1"/>
    </source>
</evidence>
<dbReference type="Pfam" id="PF17768">
    <property type="entry name" value="RecJ_OB"/>
    <property type="match status" value="1"/>
</dbReference>
<evidence type="ECO:0000256" key="2">
    <source>
        <dbReference type="ARBA" id="ARBA00019841"/>
    </source>
</evidence>
<reference evidence="9 10" key="1">
    <citation type="submission" date="2018-06" db="EMBL/GenBank/DDBJ databases">
        <title>Genomic Encyclopedia of Type Strains, Phase IV (KMG-IV): sequencing the most valuable type-strain genomes for metagenomic binning, comparative biology and taxonomic classification.</title>
        <authorList>
            <person name="Goeker M."/>
        </authorList>
    </citation>
    <scope>NUCLEOTIDE SEQUENCE [LARGE SCALE GENOMIC DNA]</scope>
    <source>
        <strain evidence="9 10">DSM 24875</strain>
    </source>
</reference>
<dbReference type="Pfam" id="PF02272">
    <property type="entry name" value="DHHA1"/>
    <property type="match status" value="1"/>
</dbReference>
<evidence type="ECO:0000259" key="8">
    <source>
        <dbReference type="Pfam" id="PF17768"/>
    </source>
</evidence>
<dbReference type="GO" id="GO:0006281">
    <property type="term" value="P:DNA repair"/>
    <property type="evidence" value="ECO:0007669"/>
    <property type="project" value="InterPro"/>
</dbReference>
<dbReference type="SUPFAM" id="SSF64182">
    <property type="entry name" value="DHH phosphoesterases"/>
    <property type="match status" value="1"/>
</dbReference>
<keyword evidence="10" id="KW-1185">Reference proteome</keyword>
<sequence>MDSSHCFLGVDVSALGRPWRARLDRAGEMRALAIHQVGGHDELVARVLAGRDVAPEAVERYLDPTLRDLMPDPFVLTDMEAATERLRRAVERGERVAIFGDYDVDGACSAALVSEYLEACGCETIVHIPDRVTEGYGPNVEAMAAFAAQGARLVITVDCGAVSHEPFAAARGLGLDVVAFDHHQAPATLPDALAIVDPNREDDLSGLGHLCAAGVAFLALVALNRSLRDAGFWNGRKAPDLMAALDLVALATVADVVPLTGLNRAFVVKGLQVMRRRGRPGLAALFDVAGADGAPKPYHLGFLIGPRINAGGRIGDAGLGARLLTTTDDLVARDIAAELDRLNRARRAIELDAVAEAEAEALAALGLEEKGAAVVVAGETWPQGVVGLIAARLKERFDRPAFALTFAGGHAVGSGRSIPGVDLGRTVRAALEAGLIVKGGGHAMAAGLTVERARLGELRAFLEERLAHSVSAARASARLSVDAALTASAATPDLVRRLDAAGPYGSGNPEPLFVLPRHRLADVMPIGGDHLRARAVAMDGSTLDAIAFRSVGKTLGEALKRLRGASVHLAGTLSINRWGGRERAQFRVVDVAEAER</sequence>